<evidence type="ECO:0000313" key="4">
    <source>
        <dbReference type="EMBL" id="CAL0318294.1"/>
    </source>
</evidence>
<reference evidence="4 5" key="1">
    <citation type="submission" date="2024-03" db="EMBL/GenBank/DDBJ databases">
        <authorList>
            <person name="Martinez-Hernandez J."/>
        </authorList>
    </citation>
    <scope>NUCLEOTIDE SEQUENCE [LARGE SCALE GENOMIC DNA]</scope>
</reference>
<name>A0AAV1XAZ3_LUPLU</name>
<dbReference type="Gene3D" id="3.40.50.10140">
    <property type="entry name" value="Toll/interleukin-1 receptor homology (TIR) domain"/>
    <property type="match status" value="1"/>
</dbReference>
<dbReference type="FunFam" id="3.40.50.10140:FF:000007">
    <property type="entry name" value="Disease resistance protein (TIR-NBS-LRR class)"/>
    <property type="match status" value="1"/>
</dbReference>
<dbReference type="GO" id="GO:0007165">
    <property type="term" value="P:signal transduction"/>
    <property type="evidence" value="ECO:0007669"/>
    <property type="project" value="InterPro"/>
</dbReference>
<dbReference type="PANTHER" id="PTHR32009">
    <property type="entry name" value="TMV RESISTANCE PROTEIN N-LIKE"/>
    <property type="match status" value="1"/>
</dbReference>
<dbReference type="AlphaFoldDB" id="A0AAV1XAZ3"/>
<dbReference type="InterPro" id="IPR000157">
    <property type="entry name" value="TIR_dom"/>
</dbReference>
<proteinExistence type="predicted"/>
<organism evidence="4 5">
    <name type="scientific">Lupinus luteus</name>
    <name type="common">European yellow lupine</name>
    <dbReference type="NCBI Taxonomy" id="3873"/>
    <lineage>
        <taxon>Eukaryota</taxon>
        <taxon>Viridiplantae</taxon>
        <taxon>Streptophyta</taxon>
        <taxon>Embryophyta</taxon>
        <taxon>Tracheophyta</taxon>
        <taxon>Spermatophyta</taxon>
        <taxon>Magnoliopsida</taxon>
        <taxon>eudicotyledons</taxon>
        <taxon>Gunneridae</taxon>
        <taxon>Pentapetalae</taxon>
        <taxon>rosids</taxon>
        <taxon>fabids</taxon>
        <taxon>Fabales</taxon>
        <taxon>Fabaceae</taxon>
        <taxon>Papilionoideae</taxon>
        <taxon>50 kb inversion clade</taxon>
        <taxon>genistoids sensu lato</taxon>
        <taxon>core genistoids</taxon>
        <taxon>Genisteae</taxon>
        <taxon>Lupinus</taxon>
    </lineage>
</organism>
<dbReference type="SMART" id="SM00255">
    <property type="entry name" value="TIR"/>
    <property type="match status" value="1"/>
</dbReference>
<dbReference type="PROSITE" id="PS50104">
    <property type="entry name" value="TIR"/>
    <property type="match status" value="1"/>
</dbReference>
<dbReference type="EMBL" id="CAXHTB010000013">
    <property type="protein sequence ID" value="CAL0318294.1"/>
    <property type="molecule type" value="Genomic_DNA"/>
</dbReference>
<dbReference type="SUPFAM" id="SSF52200">
    <property type="entry name" value="Toll/Interleukin receptor TIR domain"/>
    <property type="match status" value="1"/>
</dbReference>
<keyword evidence="1" id="KW-0520">NAD</keyword>
<evidence type="ECO:0000256" key="1">
    <source>
        <dbReference type="ARBA" id="ARBA00023027"/>
    </source>
</evidence>
<evidence type="ECO:0000259" key="3">
    <source>
        <dbReference type="PROSITE" id="PS50104"/>
    </source>
</evidence>
<protein>
    <recommendedName>
        <fullName evidence="3">TIR domain-containing protein</fullName>
    </recommendedName>
</protein>
<feature type="domain" description="TIR" evidence="3">
    <location>
        <begin position="29"/>
        <end position="195"/>
    </location>
</feature>
<keyword evidence="5" id="KW-1185">Reference proteome</keyword>
<gene>
    <name evidence="4" type="ORF">LLUT_LOCUS19354</name>
</gene>
<dbReference type="PANTHER" id="PTHR32009:SF155">
    <property type="entry name" value="DISEASE RESISTANCE PROTEIN (TIR-NBS-LRR CLASS)"/>
    <property type="match status" value="1"/>
</dbReference>
<accession>A0AAV1XAZ3</accession>
<sequence>MAWSWISSSSSNTTPPPWSPPSTNTTPPEKHEVFISFRSEDTRKTFTSHLNAALKRLDIRTYIDNNLERGDEISDRLIRAIEESKVTVIVFSKHYPASKWCLDELAKIVECGRTKGQIIVPVFYDIDPSDVRNQRGTYAEAFNKHEWSFQHNMEVTSKWREGLVTAANLSGWDCSVNRTELEIVEEIAMDVLQKLNRVDVSDLDHQIKKYEQLGELQHQYFETMPSLESIRNHQATVQRITELKMERNLRLLRLTPDMLSHMGISSTNTYNYFS</sequence>
<dbReference type="Proteomes" id="UP001497480">
    <property type="component" value="Unassembled WGS sequence"/>
</dbReference>
<feature type="region of interest" description="Disordered" evidence="2">
    <location>
        <begin position="1"/>
        <end position="29"/>
    </location>
</feature>
<dbReference type="Pfam" id="PF01582">
    <property type="entry name" value="TIR"/>
    <property type="match status" value="1"/>
</dbReference>
<comment type="caution">
    <text evidence="4">The sequence shown here is derived from an EMBL/GenBank/DDBJ whole genome shotgun (WGS) entry which is preliminary data.</text>
</comment>
<dbReference type="InterPro" id="IPR035897">
    <property type="entry name" value="Toll_tir_struct_dom_sf"/>
</dbReference>
<evidence type="ECO:0000256" key="2">
    <source>
        <dbReference type="SAM" id="MobiDB-lite"/>
    </source>
</evidence>
<evidence type="ECO:0000313" key="5">
    <source>
        <dbReference type="Proteomes" id="UP001497480"/>
    </source>
</evidence>